<comment type="caution">
    <text evidence="2">The sequence shown here is derived from an EMBL/GenBank/DDBJ whole genome shotgun (WGS) entry which is preliminary data.</text>
</comment>
<feature type="signal peptide" evidence="1">
    <location>
        <begin position="1"/>
        <end position="22"/>
    </location>
</feature>
<gene>
    <name evidence="2" type="ORF">L2672_13140</name>
</gene>
<organism evidence="2 3">
    <name type="scientific">Shewanella gaetbuli</name>
    <dbReference type="NCBI Taxonomy" id="220752"/>
    <lineage>
        <taxon>Bacteria</taxon>
        <taxon>Pseudomonadati</taxon>
        <taxon>Pseudomonadota</taxon>
        <taxon>Gammaproteobacteria</taxon>
        <taxon>Alteromonadales</taxon>
        <taxon>Shewanellaceae</taxon>
        <taxon>Shewanella</taxon>
    </lineage>
</organism>
<dbReference type="PROSITE" id="PS51257">
    <property type="entry name" value="PROKAR_LIPOPROTEIN"/>
    <property type="match status" value="1"/>
</dbReference>
<reference evidence="2" key="1">
    <citation type="submission" date="2022-01" db="EMBL/GenBank/DDBJ databases">
        <title>Whole genome-based taxonomy of the Shewanellaceae.</title>
        <authorList>
            <person name="Martin-Rodriguez A.J."/>
        </authorList>
    </citation>
    <scope>NUCLEOTIDE SEQUENCE</scope>
    <source>
        <strain evidence="2">DSM 16422</strain>
    </source>
</reference>
<protein>
    <recommendedName>
        <fullName evidence="4">Lipoprotein</fullName>
    </recommendedName>
</protein>
<sequence length="107" mass="11624">MKYSQTSLCVLLLSLMSLSACNNSDSATTSVESSSTTPSSLCSEAWFKQVEQQVMSGDGQGHGPDLGSEEWQSVIEFKLGVRGNSDVPQRNTPQWCEYIDAKLLASK</sequence>
<dbReference type="RefSeq" id="WP_248996304.1">
    <property type="nucleotide sequence ID" value="NZ_JAKIKP010000010.1"/>
</dbReference>
<evidence type="ECO:0000313" key="2">
    <source>
        <dbReference type="EMBL" id="MCL1143630.1"/>
    </source>
</evidence>
<evidence type="ECO:0000256" key="1">
    <source>
        <dbReference type="SAM" id="SignalP"/>
    </source>
</evidence>
<evidence type="ECO:0000313" key="3">
    <source>
        <dbReference type="Proteomes" id="UP001139333"/>
    </source>
</evidence>
<dbReference type="AlphaFoldDB" id="A0A9X2CMF7"/>
<proteinExistence type="predicted"/>
<dbReference type="EMBL" id="JAKIKP010000010">
    <property type="protein sequence ID" value="MCL1143630.1"/>
    <property type="molecule type" value="Genomic_DNA"/>
</dbReference>
<feature type="chain" id="PRO_5040952039" description="Lipoprotein" evidence="1">
    <location>
        <begin position="23"/>
        <end position="107"/>
    </location>
</feature>
<name>A0A9X2CMF7_9GAMM</name>
<keyword evidence="3" id="KW-1185">Reference proteome</keyword>
<dbReference type="Proteomes" id="UP001139333">
    <property type="component" value="Unassembled WGS sequence"/>
</dbReference>
<evidence type="ECO:0008006" key="4">
    <source>
        <dbReference type="Google" id="ProtNLM"/>
    </source>
</evidence>
<accession>A0A9X2CMF7</accession>
<keyword evidence="1" id="KW-0732">Signal</keyword>